<dbReference type="PANTHER" id="PTHR46796:SF6">
    <property type="entry name" value="ARAC SUBFAMILY"/>
    <property type="match status" value="1"/>
</dbReference>
<dbReference type="PANTHER" id="PTHR46796">
    <property type="entry name" value="HTH-TYPE TRANSCRIPTIONAL ACTIVATOR RHAS-RELATED"/>
    <property type="match status" value="1"/>
</dbReference>
<keyword evidence="6" id="KW-1185">Reference proteome</keyword>
<feature type="domain" description="HTH araC/xylS-type" evidence="4">
    <location>
        <begin position="116"/>
        <end position="214"/>
    </location>
</feature>
<dbReference type="SUPFAM" id="SSF46689">
    <property type="entry name" value="Homeodomain-like"/>
    <property type="match status" value="2"/>
</dbReference>
<dbReference type="InterPro" id="IPR050204">
    <property type="entry name" value="AraC_XylS_family_regulators"/>
</dbReference>
<dbReference type="SMART" id="SM00342">
    <property type="entry name" value="HTH_ARAC"/>
    <property type="match status" value="1"/>
</dbReference>
<dbReference type="InterPro" id="IPR009057">
    <property type="entry name" value="Homeodomain-like_sf"/>
</dbReference>
<evidence type="ECO:0000313" key="5">
    <source>
        <dbReference type="EMBL" id="PMR67436.1"/>
    </source>
</evidence>
<dbReference type="GO" id="GO:0043565">
    <property type="term" value="F:sequence-specific DNA binding"/>
    <property type="evidence" value="ECO:0007669"/>
    <property type="project" value="InterPro"/>
</dbReference>
<reference evidence="5 6" key="1">
    <citation type="submission" date="2018-01" db="EMBL/GenBank/DDBJ databases">
        <title>Halomonas endophytica sp. nov., isolated from storage liquid in the stems of Populus euphratica.</title>
        <authorList>
            <person name="Chen C."/>
        </authorList>
    </citation>
    <scope>NUCLEOTIDE SEQUENCE [LARGE SCALE GENOMIC DNA]</scope>
    <source>
        <strain evidence="5 6">DSM 26881</strain>
    </source>
</reference>
<dbReference type="InterPro" id="IPR020449">
    <property type="entry name" value="Tscrpt_reg_AraC-type_HTH"/>
</dbReference>
<dbReference type="GO" id="GO:0003700">
    <property type="term" value="F:DNA-binding transcription factor activity"/>
    <property type="evidence" value="ECO:0007669"/>
    <property type="project" value="InterPro"/>
</dbReference>
<proteinExistence type="predicted"/>
<evidence type="ECO:0000256" key="2">
    <source>
        <dbReference type="ARBA" id="ARBA00023125"/>
    </source>
</evidence>
<dbReference type="OrthoDB" id="5622169at2"/>
<organism evidence="5 6">
    <name type="scientific">Halomonas heilongjiangensis</name>
    <dbReference type="NCBI Taxonomy" id="1387883"/>
    <lineage>
        <taxon>Bacteria</taxon>
        <taxon>Pseudomonadati</taxon>
        <taxon>Pseudomonadota</taxon>
        <taxon>Gammaproteobacteria</taxon>
        <taxon>Oceanospirillales</taxon>
        <taxon>Halomonadaceae</taxon>
        <taxon>Halomonas</taxon>
    </lineage>
</organism>
<sequence length="220" mass="24086">MAMRGGSMIVEEQSCRLGTDRPRGGLQAVARLPPRQPGVVVLDRQALDPDALGHLLGEFADAPIIVILGPGESFRRVQQALQTALFSSSGSANDASPAPDWTELAHHGGLADWQVRRLEAYIDAHLDETIHVRDLAAIARLSLGHFAHAFKQAFGEPPLAHVTHRRLELACARMLAGDEPLSRIAQECGFCDQSHFTRHFHRAMGMAPQRWRRLHAPGPG</sequence>
<evidence type="ECO:0000259" key="4">
    <source>
        <dbReference type="PROSITE" id="PS01124"/>
    </source>
</evidence>
<dbReference type="Gene3D" id="1.10.10.60">
    <property type="entry name" value="Homeodomain-like"/>
    <property type="match status" value="1"/>
</dbReference>
<protein>
    <submittedName>
        <fullName evidence="5">AraC family transcriptional regulator</fullName>
    </submittedName>
</protein>
<keyword evidence="3" id="KW-0804">Transcription</keyword>
<keyword evidence="2" id="KW-0238">DNA-binding</keyword>
<dbReference type="EMBL" id="PNRE01000090">
    <property type="protein sequence ID" value="PMR67436.1"/>
    <property type="molecule type" value="Genomic_DNA"/>
</dbReference>
<dbReference type="AlphaFoldDB" id="A0A2N7TGX8"/>
<comment type="caution">
    <text evidence="5">The sequence shown here is derived from an EMBL/GenBank/DDBJ whole genome shotgun (WGS) entry which is preliminary data.</text>
</comment>
<dbReference type="PROSITE" id="PS01124">
    <property type="entry name" value="HTH_ARAC_FAMILY_2"/>
    <property type="match status" value="1"/>
</dbReference>
<dbReference type="InterPro" id="IPR018060">
    <property type="entry name" value="HTH_AraC"/>
</dbReference>
<name>A0A2N7TGX8_9GAMM</name>
<evidence type="ECO:0000313" key="6">
    <source>
        <dbReference type="Proteomes" id="UP000235346"/>
    </source>
</evidence>
<gene>
    <name evidence="5" type="ORF">C1H66_19040</name>
</gene>
<evidence type="ECO:0000256" key="3">
    <source>
        <dbReference type="ARBA" id="ARBA00023163"/>
    </source>
</evidence>
<dbReference type="Pfam" id="PF12833">
    <property type="entry name" value="HTH_18"/>
    <property type="match status" value="1"/>
</dbReference>
<dbReference type="PRINTS" id="PR00032">
    <property type="entry name" value="HTHARAC"/>
</dbReference>
<evidence type="ECO:0000256" key="1">
    <source>
        <dbReference type="ARBA" id="ARBA00023015"/>
    </source>
</evidence>
<dbReference type="Proteomes" id="UP000235346">
    <property type="component" value="Unassembled WGS sequence"/>
</dbReference>
<keyword evidence="1" id="KW-0805">Transcription regulation</keyword>
<accession>A0A2N7TGX8</accession>